<dbReference type="EMBL" id="KC862300">
    <property type="protein sequence ID" value="AGR89469.1"/>
    <property type="molecule type" value="Genomic_DNA"/>
</dbReference>
<protein>
    <recommendedName>
        <fullName evidence="3">HNH endonuclease</fullName>
    </recommendedName>
</protein>
<reference evidence="1 2" key="1">
    <citation type="journal article" date="2013" name="Antimicrob. Agents Chemother.">
        <title>Predicting in vivo efficacy of therapeutic bacteriophages used to treat pulmonary infections.</title>
        <authorList>
            <person name="Henry M."/>
            <person name="Lavigne R."/>
            <person name="Debarbieux L."/>
        </authorList>
    </citation>
    <scope>NUCLEOTIDE SEQUENCE [LARGE SCALE GENOMIC DNA]</scope>
</reference>
<dbReference type="Proteomes" id="UP000018641">
    <property type="component" value="Segment"/>
</dbReference>
<keyword evidence="2" id="KW-1185">Reference proteome</keyword>
<organism evidence="1 2">
    <name type="scientific">Pseudomonas phage PAK_P4</name>
    <dbReference type="NCBI Taxonomy" id="1327966"/>
    <lineage>
        <taxon>Viruses</taxon>
        <taxon>Duplodnaviria</taxon>
        <taxon>Heunggongvirae</taxon>
        <taxon>Uroviricota</taxon>
        <taxon>Caudoviricetes</taxon>
        <taxon>Vandenendeviridae</taxon>
        <taxon>Skurskavirinae</taxon>
        <taxon>Pakpunavirus</taxon>
        <taxon>Pakpunavirus PAKP4</taxon>
    </lineage>
</organism>
<evidence type="ECO:0000313" key="2">
    <source>
        <dbReference type="Proteomes" id="UP000018641"/>
    </source>
</evidence>
<sequence length="136" mass="15891">MKQCTQCKVEKPTTEFYFKGRKADGRLHSECKKCFNNRMMKRYEQRAKVIVDMKGGSCYLCGYDKCVAALEFHHMDPSQKDFEISKRWSMKDERIKAEIDKCVLLCSNCHAEVHYNEARGKIYNWTEAKVVPASGF</sequence>
<dbReference type="RefSeq" id="YP_008859384.1">
    <property type="nucleotide sequence ID" value="NC_022986.1"/>
</dbReference>
<accession>V5JX98</accession>
<dbReference type="OrthoDB" id="25911at10239"/>
<dbReference type="GeneID" id="17778210"/>
<dbReference type="KEGG" id="vg:17778210"/>
<gene>
    <name evidence="1" type="ORF">PAK_P400173</name>
</gene>
<evidence type="ECO:0008006" key="3">
    <source>
        <dbReference type="Google" id="ProtNLM"/>
    </source>
</evidence>
<proteinExistence type="predicted"/>
<evidence type="ECO:0000313" key="1">
    <source>
        <dbReference type="EMBL" id="AGR89469.1"/>
    </source>
</evidence>
<name>V5JX98_9CAUD</name>